<feature type="non-terminal residue" evidence="2">
    <location>
        <position position="1"/>
    </location>
</feature>
<evidence type="ECO:0000313" key="3">
    <source>
        <dbReference type="Proteomes" id="UP001163850"/>
    </source>
</evidence>
<organism evidence="2 3">
    <name type="scientific">Lentinula detonsa</name>
    <dbReference type="NCBI Taxonomy" id="2804962"/>
    <lineage>
        <taxon>Eukaryota</taxon>
        <taxon>Fungi</taxon>
        <taxon>Dikarya</taxon>
        <taxon>Basidiomycota</taxon>
        <taxon>Agaricomycotina</taxon>
        <taxon>Agaricomycetes</taxon>
        <taxon>Agaricomycetidae</taxon>
        <taxon>Agaricales</taxon>
        <taxon>Marasmiineae</taxon>
        <taxon>Omphalotaceae</taxon>
        <taxon>Lentinula</taxon>
    </lineage>
</organism>
<dbReference type="EMBL" id="MU802371">
    <property type="protein sequence ID" value="KAJ3979356.1"/>
    <property type="molecule type" value="Genomic_DNA"/>
</dbReference>
<dbReference type="Proteomes" id="UP001163850">
    <property type="component" value="Unassembled WGS sequence"/>
</dbReference>
<comment type="caution">
    <text evidence="2">The sequence shown here is derived from an EMBL/GenBank/DDBJ whole genome shotgun (WGS) entry which is preliminary data.</text>
</comment>
<dbReference type="AlphaFoldDB" id="A0AA38PPS0"/>
<sequence>MANRLGFDPALMPRPDFTDKFYAAFRNSLIIDPNHDGVTNNQEAARHLEEQWEVANTRLREQYQAQVLADQEDADRRREEAEELQKQRETEDRERVLEQAREAEKLMAARKYVPLWYFLPDAALEAEERAKEVLDTNHYQIANEGGEFSSSALVLVGTHSIRASPNAIPDARLTWSQVILARGTYLKALSLGAWPNEHIK</sequence>
<evidence type="ECO:0000313" key="2">
    <source>
        <dbReference type="EMBL" id="KAJ3979356.1"/>
    </source>
</evidence>
<feature type="compositionally biased region" description="Basic and acidic residues" evidence="1">
    <location>
        <begin position="74"/>
        <end position="93"/>
    </location>
</feature>
<reference evidence="2" key="1">
    <citation type="submission" date="2022-08" db="EMBL/GenBank/DDBJ databases">
        <authorList>
            <consortium name="DOE Joint Genome Institute"/>
            <person name="Min B."/>
            <person name="Riley R."/>
            <person name="Sierra-Patev S."/>
            <person name="Naranjo-Ortiz M."/>
            <person name="Looney B."/>
            <person name="Konkel Z."/>
            <person name="Slot J.C."/>
            <person name="Sakamoto Y."/>
            <person name="Steenwyk J.L."/>
            <person name="Rokas A."/>
            <person name="Carro J."/>
            <person name="Camarero S."/>
            <person name="Ferreira P."/>
            <person name="Molpeceres G."/>
            <person name="Ruiz-Duenas F.J."/>
            <person name="Serrano A."/>
            <person name="Henrissat B."/>
            <person name="Drula E."/>
            <person name="Hughes K.W."/>
            <person name="Mata J.L."/>
            <person name="Ishikawa N.K."/>
            <person name="Vargas-Isla R."/>
            <person name="Ushijima S."/>
            <person name="Smith C.A."/>
            <person name="Ahrendt S."/>
            <person name="Andreopoulos W."/>
            <person name="He G."/>
            <person name="Labutti K."/>
            <person name="Lipzen A."/>
            <person name="Ng V."/>
            <person name="Sandor L."/>
            <person name="Barry K."/>
            <person name="Martinez A.T."/>
            <person name="Xiao Y."/>
            <person name="Gibbons J.G."/>
            <person name="Terashima K."/>
            <person name="Hibbett D.S."/>
            <person name="Grigoriev I.V."/>
        </authorList>
    </citation>
    <scope>NUCLEOTIDE SEQUENCE</scope>
    <source>
        <strain evidence="2">TFB7829</strain>
    </source>
</reference>
<accession>A0AA38PPS0</accession>
<evidence type="ECO:0000256" key="1">
    <source>
        <dbReference type="SAM" id="MobiDB-lite"/>
    </source>
</evidence>
<name>A0AA38PPS0_9AGAR</name>
<protein>
    <submittedName>
        <fullName evidence="2">Uncharacterized protein</fullName>
    </submittedName>
</protein>
<feature type="region of interest" description="Disordered" evidence="1">
    <location>
        <begin position="70"/>
        <end position="93"/>
    </location>
</feature>
<proteinExistence type="predicted"/>
<gene>
    <name evidence="2" type="ORF">F5890DRAFT_1558821</name>
</gene>